<dbReference type="WBParaSite" id="ACAC_0000216901-mRNA-1">
    <property type="protein sequence ID" value="ACAC_0000216901-mRNA-1"/>
    <property type="gene ID" value="ACAC_0000216901"/>
</dbReference>
<keyword evidence="4" id="KW-0808">Transferase</keyword>
<dbReference type="EC" id="2.3.2.27" evidence="3"/>
<protein>
    <recommendedName>
        <fullName evidence="3">RING-type E3 ubiquitin transferase</fullName>
        <ecNumber evidence="3">2.3.2.27</ecNumber>
    </recommendedName>
</protein>
<dbReference type="PROSITE" id="PS50089">
    <property type="entry name" value="ZF_RING_2"/>
    <property type="match status" value="1"/>
</dbReference>
<dbReference type="AlphaFoldDB" id="A0A0K0CX97"/>
<comment type="catalytic activity">
    <reaction evidence="1">
        <text>S-ubiquitinyl-[E2 ubiquitin-conjugating enzyme]-L-cysteine + [acceptor protein]-L-lysine = [E2 ubiquitin-conjugating enzyme]-L-cysteine + N(6)-ubiquitinyl-[acceptor protein]-L-lysine.</text>
        <dbReference type="EC" id="2.3.2.27"/>
    </reaction>
</comment>
<keyword evidence="7" id="KW-0862">Zinc</keyword>
<dbReference type="PANTHER" id="PTHR46076:SF3">
    <property type="entry name" value="E3 UBIQUITIN-PROTEIN LIGASE RING1"/>
    <property type="match status" value="1"/>
</dbReference>
<name>A0A0K0CX97_ANGCA</name>
<dbReference type="GO" id="GO:0016567">
    <property type="term" value="P:protein ubiquitination"/>
    <property type="evidence" value="ECO:0007669"/>
    <property type="project" value="UniProtKB-UniPathway"/>
</dbReference>
<dbReference type="PROSITE" id="PS00518">
    <property type="entry name" value="ZF_RING_1"/>
    <property type="match status" value="1"/>
</dbReference>
<comment type="pathway">
    <text evidence="2">Protein modification; protein ubiquitination.</text>
</comment>
<evidence type="ECO:0000256" key="4">
    <source>
        <dbReference type="ARBA" id="ARBA00022679"/>
    </source>
</evidence>
<evidence type="ECO:0000256" key="3">
    <source>
        <dbReference type="ARBA" id="ARBA00012483"/>
    </source>
</evidence>
<evidence type="ECO:0000256" key="8">
    <source>
        <dbReference type="PROSITE-ProRule" id="PRU00175"/>
    </source>
</evidence>
<dbReference type="UniPathway" id="UPA00143"/>
<feature type="domain" description="RING-type" evidence="9">
    <location>
        <begin position="80"/>
        <end position="120"/>
    </location>
</feature>
<proteinExistence type="predicted"/>
<accession>A0A0K0CX97</accession>
<sequence>MSSFQFTAQASRIWLFHAAVFKISHRRESGSLEFFPTIKIAFFGILTAALMLQVRLPHKSLADNTELRLRAGTLSTELSCPICLDLLTQTMTTKECLHRFCADCITTALFRGNKECPTCRKKLVSKPAFLFVANPYSSYSLMPTTKEFQCNLQIWPDRKTYEDLQSVASEKFAAQTNMDALRSSIEEGIKAQEVNRRKRVQGSYECESEELEKNLYIRTC</sequence>
<evidence type="ECO:0000256" key="7">
    <source>
        <dbReference type="ARBA" id="ARBA00022833"/>
    </source>
</evidence>
<dbReference type="SUPFAM" id="SSF57850">
    <property type="entry name" value="RING/U-box"/>
    <property type="match status" value="1"/>
</dbReference>
<dbReference type="InterPro" id="IPR013083">
    <property type="entry name" value="Znf_RING/FYVE/PHD"/>
</dbReference>
<dbReference type="InterPro" id="IPR001841">
    <property type="entry name" value="Znf_RING"/>
</dbReference>
<evidence type="ECO:0000256" key="2">
    <source>
        <dbReference type="ARBA" id="ARBA00004906"/>
    </source>
</evidence>
<reference evidence="11" key="2">
    <citation type="submission" date="2017-02" db="UniProtKB">
        <authorList>
            <consortium name="WormBaseParasite"/>
        </authorList>
    </citation>
    <scope>IDENTIFICATION</scope>
</reference>
<dbReference type="GO" id="GO:0008270">
    <property type="term" value="F:zinc ion binding"/>
    <property type="evidence" value="ECO:0007669"/>
    <property type="project" value="UniProtKB-KW"/>
</dbReference>
<dbReference type="STRING" id="6313.A0A0K0CX97"/>
<evidence type="ECO:0000313" key="10">
    <source>
        <dbReference type="Proteomes" id="UP000035642"/>
    </source>
</evidence>
<dbReference type="SMART" id="SM00184">
    <property type="entry name" value="RING"/>
    <property type="match status" value="1"/>
</dbReference>
<keyword evidence="10" id="KW-1185">Reference proteome</keyword>
<evidence type="ECO:0000259" key="9">
    <source>
        <dbReference type="PROSITE" id="PS50089"/>
    </source>
</evidence>
<dbReference type="GO" id="GO:0031519">
    <property type="term" value="C:PcG protein complex"/>
    <property type="evidence" value="ECO:0007669"/>
    <property type="project" value="TreeGrafter"/>
</dbReference>
<evidence type="ECO:0000256" key="5">
    <source>
        <dbReference type="ARBA" id="ARBA00022723"/>
    </source>
</evidence>
<dbReference type="GO" id="GO:0000151">
    <property type="term" value="C:ubiquitin ligase complex"/>
    <property type="evidence" value="ECO:0007669"/>
    <property type="project" value="InterPro"/>
</dbReference>
<dbReference type="Pfam" id="PF13923">
    <property type="entry name" value="zf-C3HC4_2"/>
    <property type="match status" value="1"/>
</dbReference>
<dbReference type="GO" id="GO:0003682">
    <property type="term" value="F:chromatin binding"/>
    <property type="evidence" value="ECO:0007669"/>
    <property type="project" value="TreeGrafter"/>
</dbReference>
<dbReference type="GO" id="GO:0061630">
    <property type="term" value="F:ubiquitin protein ligase activity"/>
    <property type="evidence" value="ECO:0007669"/>
    <property type="project" value="UniProtKB-EC"/>
</dbReference>
<evidence type="ECO:0000256" key="6">
    <source>
        <dbReference type="ARBA" id="ARBA00022771"/>
    </source>
</evidence>
<keyword evidence="6 8" id="KW-0863">Zinc-finger</keyword>
<evidence type="ECO:0000313" key="11">
    <source>
        <dbReference type="WBParaSite" id="ACAC_0000216901-mRNA-1"/>
    </source>
</evidence>
<dbReference type="InterPro" id="IPR017907">
    <property type="entry name" value="Znf_RING_CS"/>
</dbReference>
<dbReference type="InterPro" id="IPR043540">
    <property type="entry name" value="RING1/RING2"/>
</dbReference>
<reference evidence="10" key="1">
    <citation type="submission" date="2012-09" db="EMBL/GenBank/DDBJ databases">
        <authorList>
            <person name="Martin A.A."/>
        </authorList>
    </citation>
    <scope>NUCLEOTIDE SEQUENCE</scope>
</reference>
<dbReference type="PANTHER" id="PTHR46076">
    <property type="entry name" value="E3 UBIQUITIN-PROTEIN LIGASE RING1 / RING 2 FAMILY MEMBER"/>
    <property type="match status" value="1"/>
</dbReference>
<keyword evidence="5" id="KW-0479">Metal-binding</keyword>
<evidence type="ECO:0000256" key="1">
    <source>
        <dbReference type="ARBA" id="ARBA00000900"/>
    </source>
</evidence>
<dbReference type="Proteomes" id="UP000035642">
    <property type="component" value="Unassembled WGS sequence"/>
</dbReference>
<dbReference type="Gene3D" id="3.30.40.10">
    <property type="entry name" value="Zinc/RING finger domain, C3HC4 (zinc finger)"/>
    <property type="match status" value="1"/>
</dbReference>
<organism evidence="10 11">
    <name type="scientific">Angiostrongylus cantonensis</name>
    <name type="common">Rat lungworm</name>
    <dbReference type="NCBI Taxonomy" id="6313"/>
    <lineage>
        <taxon>Eukaryota</taxon>
        <taxon>Metazoa</taxon>
        <taxon>Ecdysozoa</taxon>
        <taxon>Nematoda</taxon>
        <taxon>Chromadorea</taxon>
        <taxon>Rhabditida</taxon>
        <taxon>Rhabditina</taxon>
        <taxon>Rhabditomorpha</taxon>
        <taxon>Strongyloidea</taxon>
        <taxon>Metastrongylidae</taxon>
        <taxon>Angiostrongylus</taxon>
    </lineage>
</organism>